<evidence type="ECO:0000313" key="1">
    <source>
        <dbReference type="EMBL" id="SHO44835.1"/>
    </source>
</evidence>
<protein>
    <submittedName>
        <fullName evidence="1">Uncharacterized protein</fullName>
    </submittedName>
</protein>
<evidence type="ECO:0000313" key="2">
    <source>
        <dbReference type="Proteomes" id="UP000232412"/>
    </source>
</evidence>
<dbReference type="AlphaFoldDB" id="A0A2H1EGB4"/>
<organism evidence="1 2">
    <name type="scientific">Nitrosotalea sinensis</name>
    <dbReference type="NCBI Taxonomy" id="1499975"/>
    <lineage>
        <taxon>Archaea</taxon>
        <taxon>Nitrososphaerota</taxon>
        <taxon>Nitrososphaeria</taxon>
        <taxon>Nitrosotaleales</taxon>
        <taxon>Nitrosotaleaceae</taxon>
        <taxon>Nitrosotalea</taxon>
    </lineage>
</organism>
<dbReference type="Proteomes" id="UP000232412">
    <property type="component" value="Unassembled WGS sequence"/>
</dbReference>
<proteinExistence type="predicted"/>
<sequence length="112" mass="13035">MVLKELTDKMLHGMSYGITNLKEGLDPENIALWYNKIIGDAKEMAPPWLVDKIGVKQDPILYLKFNLNISKRAVRYLMIAIENNLDEMPYTTRLYFLKVQELVTQEMDKSLV</sequence>
<name>A0A2H1EGB4_9ARCH</name>
<keyword evidence="2" id="KW-1185">Reference proteome</keyword>
<accession>A0A2H1EGB4</accession>
<dbReference type="EMBL" id="FRFC01000003">
    <property type="protein sequence ID" value="SHO44835.1"/>
    <property type="molecule type" value="Genomic_DNA"/>
</dbReference>
<gene>
    <name evidence="1" type="ORF">NSIN_20454</name>
</gene>
<reference evidence="2" key="1">
    <citation type="submission" date="2016-12" db="EMBL/GenBank/DDBJ databases">
        <authorList>
            <person name="Herbold C."/>
        </authorList>
    </citation>
    <scope>NUCLEOTIDE SEQUENCE [LARGE SCALE GENOMIC DNA]</scope>
</reference>